<evidence type="ECO:0000313" key="3">
    <source>
        <dbReference type="Proteomes" id="UP001516023"/>
    </source>
</evidence>
<dbReference type="PANTHER" id="PTHR43642">
    <property type="entry name" value="HYBRID SIGNAL TRANSDUCTION HISTIDINE KINASE G"/>
    <property type="match status" value="1"/>
</dbReference>
<evidence type="ECO:0000259" key="1">
    <source>
        <dbReference type="Pfam" id="PF13191"/>
    </source>
</evidence>
<dbReference type="PANTHER" id="PTHR43642:SF1">
    <property type="entry name" value="HYBRID SIGNAL TRANSDUCTION HISTIDINE KINASE G"/>
    <property type="match status" value="1"/>
</dbReference>
<gene>
    <name evidence="2" type="ORF">HJC23_004451</name>
</gene>
<name>A0ABD3QEV8_9STRA</name>
<dbReference type="InterPro" id="IPR041664">
    <property type="entry name" value="AAA_16"/>
</dbReference>
<organism evidence="2 3">
    <name type="scientific">Cyclotella cryptica</name>
    <dbReference type="NCBI Taxonomy" id="29204"/>
    <lineage>
        <taxon>Eukaryota</taxon>
        <taxon>Sar</taxon>
        <taxon>Stramenopiles</taxon>
        <taxon>Ochrophyta</taxon>
        <taxon>Bacillariophyta</taxon>
        <taxon>Coscinodiscophyceae</taxon>
        <taxon>Thalassiosirophycidae</taxon>
        <taxon>Stephanodiscales</taxon>
        <taxon>Stephanodiscaceae</taxon>
        <taxon>Cyclotella</taxon>
    </lineage>
</organism>
<comment type="caution">
    <text evidence="2">The sequence shown here is derived from an EMBL/GenBank/DDBJ whole genome shotgun (WGS) entry which is preliminary data.</text>
</comment>
<dbReference type="PROSITE" id="PS00675">
    <property type="entry name" value="SIGMA54_INTERACT_1"/>
    <property type="match status" value="1"/>
</dbReference>
<dbReference type="Proteomes" id="UP001516023">
    <property type="component" value="Unassembled WGS sequence"/>
</dbReference>
<sequence length="1342" mass="150270">MEEALSLRNWIKGAMGSIDSNGKGIVGDASLAYMVASLRIAKALAEQISRAEKLAAIGVNSDLDLLPDRAVSDWASCVRFRWKAKVCDGSIAQQHQTISTTNDELLDLQPLPFAPSTNDNISAEGWEDGYDLAMNEQLKTFLSPFDVDRGTPAEAVACDNQDHDPSVSGLHAAADGSNFCYALSSEPENLNYLQIDSAEFWRPETTSCGVSNCHDNTAKEKLHRIFHLGLVYYELFSRGKKPPPDLMTLVASDSAFVSLPLADETDNEVYTSEPKRRLSATTRGSGLEIGACQSSIDYLKIIGLSGRLCDLIFNMLDCIHGDFSGDECYTKIADIVSDLQLMIDKPSKFLRDPDLEKLSSSGLQLNGSLFSRQDEFETIQSCYRRSISGSCEVVIISGESGTGKSWLAHRVGNSLAAQGGTFLSGKFDQMKQAKPFSALASAFDQYCDMLIREKESDWVKLVVCNLQVALGADACYLIKIIPKLSQILTDNSKVLDSTWNQNCLNALQRLCYLLCQFVEVISTFSNVSVMLFMDDVQWADEASILVLNRLLMKRLRKFFFLGCCRDDEITDEHPFGKMIENVRGFSIDITIVRLSCMDIGTLNEMVSDLLCLPPRLVRSLADIVHKKTKGNPLFFSQLMVSLNRDGFLRLSLGRRRWVWDEDEIQSIKLPNEVVLCFTKGISKLPMEVQSALRTLSMFGASTKCQYIAALESELNVELIEPLKVAAAEGLVINVKGSFHFCHDRIQEAAYSMIQNQDLRRCHLMYGRCLVKLSINKEDIDMLFTAVNQVNLGGRSAVLDKEEFAVMANYNLVAGKRAMEMSDYTSAYGFLFNGISFLPDNHWTDHYQLSLKLYELASQSALATGNSQALGVFSREVLKSGRCFEDKLDIYFIIISSLAYESKFSEAFEKGRDILLLLGEDISGDPSKEALNQHVQHTQSLLRGVSEDDILNYRLMSDNKKLEAMKFLAKMQTITVMVKPSLHPFLTLKMVQLTILHGLSPLSPIGFAFFGSLLAKLGNIQLGYKFILMAKRLLYSEGESAAITTGDVQSACLNRLLYCLTLLWAGVNLSAVHEAMTKASRFIKEQGHQASLFIILIGQRTVLTLMGNQSVSLTPDELSTSVEEKPNSHQLMILSFHNLCRSFMLNNDSAIKEYAEEFFELDKSTWCLFSGSIVQTFIAGLAAFQLYRETQNSLWAERASNRKIEMKLWADQGSSWNFKQKLLLMDAEDHYCKGNYECAKKFYSDAIEYAQLHKFIIDEALACELAAKFYLHVGDLMASMEHFRLAHVKYINWGALAKAERLFAYTTEKFATLFDRHTSLPIDSNTVDFQHIDETDPCKRRAL</sequence>
<evidence type="ECO:0000313" key="2">
    <source>
        <dbReference type="EMBL" id="KAL3798700.1"/>
    </source>
</evidence>
<accession>A0ABD3QEV8</accession>
<dbReference type="SUPFAM" id="SSF52540">
    <property type="entry name" value="P-loop containing nucleoside triphosphate hydrolases"/>
    <property type="match status" value="1"/>
</dbReference>
<dbReference type="InterPro" id="IPR053159">
    <property type="entry name" value="Hybrid_Histidine_Kinase"/>
</dbReference>
<reference evidence="2 3" key="1">
    <citation type="journal article" date="2020" name="G3 (Bethesda)">
        <title>Improved Reference Genome for Cyclotella cryptica CCMP332, a Model for Cell Wall Morphogenesis, Salinity Adaptation, and Lipid Production in Diatoms (Bacillariophyta).</title>
        <authorList>
            <person name="Roberts W.R."/>
            <person name="Downey K.M."/>
            <person name="Ruck E.C."/>
            <person name="Traller J.C."/>
            <person name="Alverson A.J."/>
        </authorList>
    </citation>
    <scope>NUCLEOTIDE SEQUENCE [LARGE SCALE GENOMIC DNA]</scope>
    <source>
        <strain evidence="2 3">CCMP332</strain>
    </source>
</reference>
<protein>
    <recommendedName>
        <fullName evidence="1">Orc1-like AAA ATPase domain-containing protein</fullName>
    </recommendedName>
</protein>
<dbReference type="Gene3D" id="3.40.50.300">
    <property type="entry name" value="P-loop containing nucleotide triphosphate hydrolases"/>
    <property type="match status" value="1"/>
</dbReference>
<dbReference type="Pfam" id="PF13191">
    <property type="entry name" value="AAA_16"/>
    <property type="match status" value="1"/>
</dbReference>
<feature type="domain" description="Orc1-like AAA ATPase" evidence="1">
    <location>
        <begin position="369"/>
        <end position="551"/>
    </location>
</feature>
<dbReference type="InterPro" id="IPR027417">
    <property type="entry name" value="P-loop_NTPase"/>
</dbReference>
<proteinExistence type="predicted"/>
<dbReference type="EMBL" id="JABMIG020000044">
    <property type="protein sequence ID" value="KAL3798700.1"/>
    <property type="molecule type" value="Genomic_DNA"/>
</dbReference>
<keyword evidence="3" id="KW-1185">Reference proteome</keyword>
<dbReference type="InterPro" id="IPR025662">
    <property type="entry name" value="Sigma_54_int_dom_ATP-bd_1"/>
</dbReference>